<name>A0A812UAY9_9DINO</name>
<feature type="domain" description="DUF4326" evidence="1">
    <location>
        <begin position="75"/>
        <end position="151"/>
    </location>
</feature>
<organism evidence="2 3">
    <name type="scientific">Symbiodinium natans</name>
    <dbReference type="NCBI Taxonomy" id="878477"/>
    <lineage>
        <taxon>Eukaryota</taxon>
        <taxon>Sar</taxon>
        <taxon>Alveolata</taxon>
        <taxon>Dinophyceae</taxon>
        <taxon>Suessiales</taxon>
        <taxon>Symbiodiniaceae</taxon>
        <taxon>Symbiodinium</taxon>
    </lineage>
</organism>
<comment type="caution">
    <text evidence="2">The sequence shown here is derived from an EMBL/GenBank/DDBJ whole genome shotgun (WGS) entry which is preliminary data.</text>
</comment>
<evidence type="ECO:0000259" key="1">
    <source>
        <dbReference type="Pfam" id="PF14216"/>
    </source>
</evidence>
<evidence type="ECO:0000313" key="3">
    <source>
        <dbReference type="Proteomes" id="UP000604046"/>
    </source>
</evidence>
<dbReference type="InterPro" id="IPR025475">
    <property type="entry name" value="DUF4326"/>
</dbReference>
<proteinExistence type="predicted"/>
<sequence length="945" mass="104138">MARLASQATPKLATCPRMPWTDTSSDRRWLTDDTCGTTSTLMAEAVSLYSGVPSSRSDVPVRAQADQVYRNSDDLPHDHIYVGAGHFSHRWLTTCWRNPFLLGRHGSHAEIAIQFAYALPSLGLIPDLHQLRGKTLVCDCPTNIICHADVLRAAYAFYVVGGNSREAPGSEAAKLLAMAAGARVLGQAPLFLSQQTIQGTFMKMAWRANPASLPFPFIEDIVNSPCLTLWRGWRMKQSPWTWGQCPPRFVSAAERPALQTALGFQAGAGPHRAANPPLIPFHLGKSGHFDHALRLRHEPTPLEWEHMIDHDLYFASDYIGAHLDTVSAVRAEVISAIKELVHRLSDVDRLLRSRQGPEVYSVVKNRSIAMVPILMMLVEWPDAQFLDCLLTGFPAVGLSPQVPVFGFRDAIPAEPSASAWQQQVRQVVARVAPGPDDDVILEAGRHDEAAGFCSPSFSAGELLVGDQPARLIPRFCITQGTGKKRVIDDAAAGGQSAASEDHNKLDLCTALQPGVHARLLCSSLMRNGHDPGEVRILTGGEDLPEAYRFTPMDPKESWQTVVAYWDHEKGEVRLRRYFGHLFGLPNAVTSFNRYSRFLQAVLRRLLIICGSFYFDDLSLQDPAPSATSAQSSAGELLRLLGTPFAAAKRQHMAEVGEFLGLHHDLSRLESGKVTFWARQRLVDKVAAMVAQARESGRLGHGQAAKLYGCLNFLAHGAFGKVGRAGLQSLSSHQYNKLGGDILSPELRQSLELVQAFLATKPRRELKLMGEPPPRFCVASDASQDQPGQGGAGALLVDPQGRRHGVVLEIDASLFEMWSSHPTKIAQLELCVVLMATVHWASLLRSSYGIWWIDNVAALMSLIKGRSSNPELDSMSGIFHAAAFGLRMQCFFEWVASDDNWSDGISRQGRHDPWLQRHCFPVTSTTPLLWLFSMPYVVIIKVFSFL</sequence>
<dbReference type="Proteomes" id="UP000604046">
    <property type="component" value="Unassembled WGS sequence"/>
</dbReference>
<dbReference type="EMBL" id="CAJNDS010002663">
    <property type="protein sequence ID" value="CAE7559557.1"/>
    <property type="molecule type" value="Genomic_DNA"/>
</dbReference>
<dbReference type="SUPFAM" id="SSF56672">
    <property type="entry name" value="DNA/RNA polymerases"/>
    <property type="match status" value="1"/>
</dbReference>
<gene>
    <name evidence="2" type="ORF">SNAT2548_LOCUS31526</name>
</gene>
<keyword evidence="3" id="KW-1185">Reference proteome</keyword>
<reference evidence="2" key="1">
    <citation type="submission" date="2021-02" db="EMBL/GenBank/DDBJ databases">
        <authorList>
            <person name="Dougan E. K."/>
            <person name="Rhodes N."/>
            <person name="Thang M."/>
            <person name="Chan C."/>
        </authorList>
    </citation>
    <scope>NUCLEOTIDE SEQUENCE</scope>
</reference>
<protein>
    <recommendedName>
        <fullName evidence="1">DUF4326 domain-containing protein</fullName>
    </recommendedName>
</protein>
<accession>A0A812UAY9</accession>
<dbReference type="Pfam" id="PF14216">
    <property type="entry name" value="DUF4326"/>
    <property type="match status" value="1"/>
</dbReference>
<dbReference type="AlphaFoldDB" id="A0A812UAY9"/>
<evidence type="ECO:0000313" key="2">
    <source>
        <dbReference type="EMBL" id="CAE7559557.1"/>
    </source>
</evidence>
<dbReference type="InterPro" id="IPR043502">
    <property type="entry name" value="DNA/RNA_pol_sf"/>
</dbReference>